<dbReference type="Proteomes" id="UP000176260">
    <property type="component" value="Unassembled WGS sequence"/>
</dbReference>
<reference evidence="1 2" key="1">
    <citation type="journal article" date="2016" name="Nat. Commun.">
        <title>Thousands of microbial genomes shed light on interconnected biogeochemical processes in an aquifer system.</title>
        <authorList>
            <person name="Anantharaman K."/>
            <person name="Brown C.T."/>
            <person name="Hug L.A."/>
            <person name="Sharon I."/>
            <person name="Castelle C.J."/>
            <person name="Probst A.J."/>
            <person name="Thomas B.C."/>
            <person name="Singh A."/>
            <person name="Wilkins M.J."/>
            <person name="Karaoz U."/>
            <person name="Brodie E.L."/>
            <person name="Williams K.H."/>
            <person name="Hubbard S.S."/>
            <person name="Banfield J.F."/>
        </authorList>
    </citation>
    <scope>NUCLEOTIDE SEQUENCE [LARGE SCALE GENOMIC DNA]</scope>
</reference>
<sequence>MTNQAQKWIPFRKLVRKDTYFNPCPVCGGQVMQGRDLMLPRLNDDPKCQKCGSKFKPHKKWHLFRGFLVISPQKLKTRREK</sequence>
<organism evidence="1 2">
    <name type="scientific">Candidatus Buchananbacteria bacterium RBG_13_39_9</name>
    <dbReference type="NCBI Taxonomy" id="1797531"/>
    <lineage>
        <taxon>Bacteria</taxon>
        <taxon>Candidatus Buchananiibacteriota</taxon>
    </lineage>
</organism>
<accession>A0A1G1XM76</accession>
<dbReference type="EMBL" id="MHIA01000033">
    <property type="protein sequence ID" value="OGY41118.1"/>
    <property type="molecule type" value="Genomic_DNA"/>
</dbReference>
<evidence type="ECO:0000313" key="1">
    <source>
        <dbReference type="EMBL" id="OGY41118.1"/>
    </source>
</evidence>
<comment type="caution">
    <text evidence="1">The sequence shown here is derived from an EMBL/GenBank/DDBJ whole genome shotgun (WGS) entry which is preliminary data.</text>
</comment>
<evidence type="ECO:0000313" key="2">
    <source>
        <dbReference type="Proteomes" id="UP000176260"/>
    </source>
</evidence>
<gene>
    <name evidence="1" type="ORF">A2Y67_00715</name>
</gene>
<proteinExistence type="predicted"/>
<name>A0A1G1XM76_9BACT</name>
<dbReference type="AlphaFoldDB" id="A0A1G1XM76"/>
<protein>
    <submittedName>
        <fullName evidence="1">Uncharacterized protein</fullName>
    </submittedName>
</protein>